<dbReference type="Gene3D" id="1.10.10.10">
    <property type="entry name" value="Winged helix-like DNA-binding domain superfamily/Winged helix DNA-binding domain"/>
    <property type="match status" value="1"/>
</dbReference>
<dbReference type="InterPro" id="IPR036388">
    <property type="entry name" value="WH-like_DNA-bd_sf"/>
</dbReference>
<dbReference type="EMBL" id="WJXZ01000001">
    <property type="protein sequence ID" value="MRS60317.1"/>
    <property type="molecule type" value="Genomic_DNA"/>
</dbReference>
<organism evidence="1 2">
    <name type="scientific">Larkinella terrae</name>
    <dbReference type="NCBI Taxonomy" id="2025311"/>
    <lineage>
        <taxon>Bacteria</taxon>
        <taxon>Pseudomonadati</taxon>
        <taxon>Bacteroidota</taxon>
        <taxon>Cytophagia</taxon>
        <taxon>Cytophagales</taxon>
        <taxon>Spirosomataceae</taxon>
        <taxon>Larkinella</taxon>
    </lineage>
</organism>
<dbReference type="RefSeq" id="WP_154173126.1">
    <property type="nucleotide sequence ID" value="NZ_WJXZ01000001.1"/>
</dbReference>
<evidence type="ECO:0000313" key="2">
    <source>
        <dbReference type="Proteomes" id="UP000441754"/>
    </source>
</evidence>
<evidence type="ECO:0008006" key="3">
    <source>
        <dbReference type="Google" id="ProtNLM"/>
    </source>
</evidence>
<dbReference type="InterPro" id="IPR013324">
    <property type="entry name" value="RNA_pol_sigma_r3/r4-like"/>
</dbReference>
<protein>
    <recommendedName>
        <fullName evidence="3">Sigma-70 family RNA polymerase sigma factor</fullName>
    </recommendedName>
</protein>
<keyword evidence="2" id="KW-1185">Reference proteome</keyword>
<accession>A0A7K0EES2</accession>
<dbReference type="Proteomes" id="UP000441754">
    <property type="component" value="Unassembled WGS sequence"/>
</dbReference>
<name>A0A7K0EES2_9BACT</name>
<dbReference type="SUPFAM" id="SSF88659">
    <property type="entry name" value="Sigma3 and sigma4 domains of RNA polymerase sigma factors"/>
    <property type="match status" value="1"/>
</dbReference>
<evidence type="ECO:0000313" key="1">
    <source>
        <dbReference type="EMBL" id="MRS60317.1"/>
    </source>
</evidence>
<dbReference type="OrthoDB" id="1099849at2"/>
<proteinExistence type="predicted"/>
<sequence>MAKILDFLFSSNGAKVEEDKGFYMAFVMWVAFEKFEYANRRAADYADLLERGQKPVADWVDDFVARYGDLFDESDDEIKKMLTSDDIPAIVDRLRETEADYGLYFREQVTQKLAKIEEAFGEARQRTRLDVQHKSATDLRELINGKSPSERAVHEVIKGIKGPVFAKAYQGFENRTYGPTEHMVTLSSGQESDAELVWSISLRELFKKIKKGPYDLKSGYRWYDRSKTKKGGEPALMSSFFMNIARFRWLDIKVRPVYGNEELENAPPEPDDHYEIDKLRATIPKLGEPCASIIWYHHVEEYSLEEVAEKIGRSYGYVRTLHRGCMGRLRDLLDNSDD</sequence>
<comment type="caution">
    <text evidence="1">The sequence shown here is derived from an EMBL/GenBank/DDBJ whole genome shotgun (WGS) entry which is preliminary data.</text>
</comment>
<gene>
    <name evidence="1" type="ORF">GJJ30_03360</name>
</gene>
<dbReference type="AlphaFoldDB" id="A0A7K0EES2"/>
<reference evidence="1 2" key="1">
    <citation type="journal article" date="2018" name="Antonie Van Leeuwenhoek">
        <title>Larkinella terrae sp. nov., isolated from soil on Jeju Island, South Korea.</title>
        <authorList>
            <person name="Ten L.N."/>
            <person name="Jeon J."/>
            <person name="Park S.J."/>
            <person name="Park S."/>
            <person name="Lee S.Y."/>
            <person name="Kim M.K."/>
            <person name="Jung H.Y."/>
        </authorList>
    </citation>
    <scope>NUCLEOTIDE SEQUENCE [LARGE SCALE GENOMIC DNA]</scope>
    <source>
        <strain evidence="1 2">KCTC 52001</strain>
    </source>
</reference>